<name>A0AAW2HWI6_9NEOP</name>
<keyword evidence="1" id="KW-1133">Transmembrane helix</keyword>
<evidence type="ECO:0000256" key="1">
    <source>
        <dbReference type="SAM" id="Phobius"/>
    </source>
</evidence>
<keyword evidence="1" id="KW-0472">Membrane</keyword>
<accession>A0AAW2HWI6</accession>
<protein>
    <submittedName>
        <fullName evidence="2">Uncharacterized protein</fullName>
    </submittedName>
</protein>
<gene>
    <name evidence="2" type="ORF">PYX00_006637</name>
</gene>
<keyword evidence="1" id="KW-0812">Transmembrane</keyword>
<sequence>MYFRLENSYTQNSQLKYVFEMLLLAWLAVLYFSLILKLVYIFMSFVVDAGKYFLREPDPSVPARKVRPRERHVSQDPLLVEYYYCGEDSKKCKSTVSLRSFYTEKLSEERRDLKKRLKSKFVLYQDEKF</sequence>
<feature type="transmembrane region" description="Helical" evidence="1">
    <location>
        <begin position="23"/>
        <end position="47"/>
    </location>
</feature>
<proteinExistence type="predicted"/>
<organism evidence="2">
    <name type="scientific">Menopon gallinae</name>
    <name type="common">poultry shaft louse</name>
    <dbReference type="NCBI Taxonomy" id="328185"/>
    <lineage>
        <taxon>Eukaryota</taxon>
        <taxon>Metazoa</taxon>
        <taxon>Ecdysozoa</taxon>
        <taxon>Arthropoda</taxon>
        <taxon>Hexapoda</taxon>
        <taxon>Insecta</taxon>
        <taxon>Pterygota</taxon>
        <taxon>Neoptera</taxon>
        <taxon>Paraneoptera</taxon>
        <taxon>Psocodea</taxon>
        <taxon>Troctomorpha</taxon>
        <taxon>Phthiraptera</taxon>
        <taxon>Amblycera</taxon>
        <taxon>Menoponidae</taxon>
        <taxon>Menopon</taxon>
    </lineage>
</organism>
<reference evidence="2" key="1">
    <citation type="journal article" date="2024" name="Gigascience">
        <title>Chromosome-level genome of the poultry shaft louse Menopon gallinae provides insight into the host-switching and adaptive evolution of parasitic lice.</title>
        <authorList>
            <person name="Xu Y."/>
            <person name="Ma L."/>
            <person name="Liu S."/>
            <person name="Liang Y."/>
            <person name="Liu Q."/>
            <person name="He Z."/>
            <person name="Tian L."/>
            <person name="Duan Y."/>
            <person name="Cai W."/>
            <person name="Li H."/>
            <person name="Song F."/>
        </authorList>
    </citation>
    <scope>NUCLEOTIDE SEQUENCE</scope>
    <source>
        <strain evidence="2">Cailab_2023a</strain>
    </source>
</reference>
<comment type="caution">
    <text evidence="2">The sequence shown here is derived from an EMBL/GenBank/DDBJ whole genome shotgun (WGS) entry which is preliminary data.</text>
</comment>
<dbReference type="AlphaFoldDB" id="A0AAW2HWI6"/>
<evidence type="ECO:0000313" key="2">
    <source>
        <dbReference type="EMBL" id="KAL0274142.1"/>
    </source>
</evidence>
<dbReference type="EMBL" id="JARGDH010000003">
    <property type="protein sequence ID" value="KAL0274142.1"/>
    <property type="molecule type" value="Genomic_DNA"/>
</dbReference>